<gene>
    <name evidence="5" type="ORF">DNH61_13460</name>
</gene>
<evidence type="ECO:0000313" key="6">
    <source>
        <dbReference type="Proteomes" id="UP000249522"/>
    </source>
</evidence>
<evidence type="ECO:0000259" key="4">
    <source>
        <dbReference type="Pfam" id="PF03816"/>
    </source>
</evidence>
<organism evidence="5 6">
    <name type="scientific">Paenibacillus sambharensis</name>
    <dbReference type="NCBI Taxonomy" id="1803190"/>
    <lineage>
        <taxon>Bacteria</taxon>
        <taxon>Bacillati</taxon>
        <taxon>Bacillota</taxon>
        <taxon>Bacilli</taxon>
        <taxon>Bacillales</taxon>
        <taxon>Paenibacillaceae</taxon>
        <taxon>Paenibacillus</taxon>
    </lineage>
</organism>
<dbReference type="AlphaFoldDB" id="A0A2W1LUS0"/>
<dbReference type="Pfam" id="PF03816">
    <property type="entry name" value="LytR_cpsA_psr"/>
    <property type="match status" value="1"/>
</dbReference>
<feature type="region of interest" description="Disordered" evidence="2">
    <location>
        <begin position="324"/>
        <end position="360"/>
    </location>
</feature>
<accession>A0A2W1LUS0</accession>
<feature type="compositionally biased region" description="Gly residues" evidence="2">
    <location>
        <begin position="349"/>
        <end position="360"/>
    </location>
</feature>
<dbReference type="OrthoDB" id="9782542at2"/>
<proteinExistence type="inferred from homology"/>
<dbReference type="Gene3D" id="3.40.630.190">
    <property type="entry name" value="LCP protein"/>
    <property type="match status" value="1"/>
</dbReference>
<reference evidence="5 6" key="1">
    <citation type="submission" date="2018-06" db="EMBL/GenBank/DDBJ databases">
        <title>Paenibacillus imtechensis sp. nov.</title>
        <authorList>
            <person name="Pinnaka A.K."/>
            <person name="Singh H."/>
            <person name="Kaur M."/>
        </authorList>
    </citation>
    <scope>NUCLEOTIDE SEQUENCE [LARGE SCALE GENOMIC DNA]</scope>
    <source>
        <strain evidence="5 6">SMB1</strain>
    </source>
</reference>
<evidence type="ECO:0000256" key="1">
    <source>
        <dbReference type="ARBA" id="ARBA00006068"/>
    </source>
</evidence>
<dbReference type="RefSeq" id="WP_111147161.1">
    <property type="nucleotide sequence ID" value="NZ_QKRB01000044.1"/>
</dbReference>
<keyword evidence="3" id="KW-0472">Membrane</keyword>
<keyword evidence="6" id="KW-1185">Reference proteome</keyword>
<name>A0A2W1LUS0_9BACL</name>
<dbReference type="NCBIfam" id="TIGR00350">
    <property type="entry name" value="lytR_cpsA_psr"/>
    <property type="match status" value="1"/>
</dbReference>
<dbReference type="InterPro" id="IPR004474">
    <property type="entry name" value="LytR_CpsA_psr"/>
</dbReference>
<feature type="domain" description="Cell envelope-related transcriptional attenuator" evidence="4">
    <location>
        <begin position="92"/>
        <end position="241"/>
    </location>
</feature>
<comment type="similarity">
    <text evidence="1">Belongs to the LytR/CpsA/Psr (LCP) family.</text>
</comment>
<protein>
    <submittedName>
        <fullName evidence="5">LytR family transcriptional regulator</fullName>
    </submittedName>
</protein>
<dbReference type="PANTHER" id="PTHR33392:SF6">
    <property type="entry name" value="POLYISOPRENYL-TEICHOIC ACID--PEPTIDOGLYCAN TEICHOIC ACID TRANSFERASE TAGU"/>
    <property type="match status" value="1"/>
</dbReference>
<feature type="transmembrane region" description="Helical" evidence="3">
    <location>
        <begin position="12"/>
        <end position="32"/>
    </location>
</feature>
<comment type="caution">
    <text evidence="5">The sequence shown here is derived from an EMBL/GenBank/DDBJ whole genome shotgun (WGS) entry which is preliminary data.</text>
</comment>
<evidence type="ECO:0000313" key="5">
    <source>
        <dbReference type="EMBL" id="PZD95531.1"/>
    </source>
</evidence>
<dbReference type="InterPro" id="IPR050922">
    <property type="entry name" value="LytR/CpsA/Psr_CW_biosynth"/>
</dbReference>
<keyword evidence="3" id="KW-1133">Transmembrane helix</keyword>
<dbReference type="PANTHER" id="PTHR33392">
    <property type="entry name" value="POLYISOPRENYL-TEICHOIC ACID--PEPTIDOGLYCAN TEICHOIC ACID TRANSFERASE TAGU"/>
    <property type="match status" value="1"/>
</dbReference>
<evidence type="ECO:0000256" key="3">
    <source>
        <dbReference type="SAM" id="Phobius"/>
    </source>
</evidence>
<keyword evidence="3" id="KW-0812">Transmembrane</keyword>
<dbReference type="EMBL" id="QKRB01000044">
    <property type="protein sequence ID" value="PZD95531.1"/>
    <property type="molecule type" value="Genomic_DNA"/>
</dbReference>
<sequence length="360" mass="39542">MKVRAEKKKRPWKWALYSILGVAIIIGAYAAYQGIGIYNALDNFKKTETESRFKDVIDVSVEKPPEWTGTERVNILLLGGDARGLDEGQVARSDSMMVVSIDPVTKKAHLLSLLRDTYVDIPGHSSNRINTAITLGGPPLAAQTVGDLLGLDIQYYIYADFEGFKALVDAIGGVDYEVEKNMRYTDNADKNRYDINLKKGYQHLDGDKALQYVRFRHDAMSDFTRTERQRNFLNAVATKMQSTWNLVRMKEILESIQPYIETNLEVSDMLKLGQLGLDLHMAGSAQVPPMNLLADERIQGVGSVLGIRNTEELKTYVQEVLKGDTSIPEPAKGTSTQGSGARGIESSGDGTGGTASGSAG</sequence>
<dbReference type="Proteomes" id="UP000249522">
    <property type="component" value="Unassembled WGS sequence"/>
</dbReference>
<evidence type="ECO:0000256" key="2">
    <source>
        <dbReference type="SAM" id="MobiDB-lite"/>
    </source>
</evidence>